<protein>
    <submittedName>
        <fullName evidence="1">Nickel-binding periplasmic protein</fullName>
    </submittedName>
</protein>
<organism evidence="1 2">
    <name type="scientific">Kluyvera cryocrescens</name>
    <name type="common">Kluyvera citrophila</name>
    <dbReference type="NCBI Taxonomy" id="580"/>
    <lineage>
        <taxon>Bacteria</taxon>
        <taxon>Pseudomonadati</taxon>
        <taxon>Pseudomonadota</taxon>
        <taxon>Gammaproteobacteria</taxon>
        <taxon>Enterobacterales</taxon>
        <taxon>Enterobacteriaceae</taxon>
        <taxon>Kluyvera</taxon>
    </lineage>
</organism>
<dbReference type="SUPFAM" id="SSF53850">
    <property type="entry name" value="Periplasmic binding protein-like II"/>
    <property type="match status" value="1"/>
</dbReference>
<dbReference type="EMBL" id="CAADJD010000008">
    <property type="protein sequence ID" value="VFS57183.1"/>
    <property type="molecule type" value="Genomic_DNA"/>
</dbReference>
<dbReference type="Proteomes" id="UP000401081">
    <property type="component" value="Unassembled WGS sequence"/>
</dbReference>
<sequence>MFAQSMVYEPLVKYQADGSVVPWLASRWDTLAGRLKPGSFTLRKDVTFFQRRKSLDAYARRRQFSALFWITAQRARLAGAGEQDPPK</sequence>
<keyword evidence="2" id="KW-1185">Reference proteome</keyword>
<name>A0A485ABV0_KLUCR</name>
<dbReference type="Gene3D" id="3.40.190.10">
    <property type="entry name" value="Periplasmic binding protein-like II"/>
    <property type="match status" value="1"/>
</dbReference>
<reference evidence="1 2" key="1">
    <citation type="submission" date="2019-03" db="EMBL/GenBank/DDBJ databases">
        <authorList>
            <consortium name="Pathogen Informatics"/>
        </authorList>
    </citation>
    <scope>NUCLEOTIDE SEQUENCE [LARGE SCALE GENOMIC DNA]</scope>
    <source>
        <strain evidence="1 2">NCTC12993</strain>
    </source>
</reference>
<accession>A0A485ABV0</accession>
<proteinExistence type="predicted"/>
<evidence type="ECO:0000313" key="2">
    <source>
        <dbReference type="Proteomes" id="UP000401081"/>
    </source>
</evidence>
<evidence type="ECO:0000313" key="1">
    <source>
        <dbReference type="EMBL" id="VFS57183.1"/>
    </source>
</evidence>
<gene>
    <name evidence="1" type="primary">nikA_2</name>
    <name evidence="1" type="ORF">NCTC12993_00654</name>
</gene>
<dbReference type="AlphaFoldDB" id="A0A485ABV0"/>